<dbReference type="PRINTS" id="PR00625">
    <property type="entry name" value="JDOMAIN"/>
</dbReference>
<dbReference type="PROSITE" id="PS00636">
    <property type="entry name" value="DNAJ_1"/>
    <property type="match status" value="1"/>
</dbReference>
<evidence type="ECO:0000313" key="3">
    <source>
        <dbReference type="EMBL" id="PIA44049.1"/>
    </source>
</evidence>
<dbReference type="SUPFAM" id="SSF54928">
    <property type="entry name" value="RNA-binding domain, RBD"/>
    <property type="match status" value="1"/>
</dbReference>
<dbReference type="PANTHER" id="PTHR45098">
    <property type="entry name" value="DNAJ DOMAIN CONTAINING PROTEIN, EXPRESSED"/>
    <property type="match status" value="1"/>
</dbReference>
<dbReference type="SUPFAM" id="SSF46565">
    <property type="entry name" value="Chaperone J-domain"/>
    <property type="match status" value="1"/>
</dbReference>
<organism evidence="3 4">
    <name type="scientific">Aquilegia coerulea</name>
    <name type="common">Rocky mountain columbine</name>
    <dbReference type="NCBI Taxonomy" id="218851"/>
    <lineage>
        <taxon>Eukaryota</taxon>
        <taxon>Viridiplantae</taxon>
        <taxon>Streptophyta</taxon>
        <taxon>Embryophyta</taxon>
        <taxon>Tracheophyta</taxon>
        <taxon>Spermatophyta</taxon>
        <taxon>Magnoliopsida</taxon>
        <taxon>Ranunculales</taxon>
        <taxon>Ranunculaceae</taxon>
        <taxon>Thalictroideae</taxon>
        <taxon>Aquilegia</taxon>
    </lineage>
</organism>
<dbReference type="AlphaFoldDB" id="A0A2G5DKL6"/>
<dbReference type="Proteomes" id="UP000230069">
    <property type="component" value="Unassembled WGS sequence"/>
</dbReference>
<keyword evidence="4" id="KW-1185">Reference proteome</keyword>
<feature type="domain" description="J" evidence="2">
    <location>
        <begin position="6"/>
        <end position="79"/>
    </location>
</feature>
<dbReference type="FunCoup" id="A0A2G5DKL6">
    <property type="interactions" value="3118"/>
</dbReference>
<evidence type="ECO:0000313" key="4">
    <source>
        <dbReference type="Proteomes" id="UP000230069"/>
    </source>
</evidence>
<name>A0A2G5DKL6_AQUCA</name>
<accession>A0A2G5DKL6</accession>
<dbReference type="EMBL" id="KZ305035">
    <property type="protein sequence ID" value="PIA44049.1"/>
    <property type="molecule type" value="Genomic_DNA"/>
</dbReference>
<dbReference type="Pfam" id="PF00226">
    <property type="entry name" value="DnaJ"/>
    <property type="match status" value="1"/>
</dbReference>
<dbReference type="PANTHER" id="PTHR45098:SF1">
    <property type="entry name" value="DNAJ DOMAIN CONTAINING PROTEIN, EXPRESSED"/>
    <property type="match status" value="1"/>
</dbReference>
<dbReference type="PROSITE" id="PS50076">
    <property type="entry name" value="DNAJ_2"/>
    <property type="match status" value="1"/>
</dbReference>
<dbReference type="OrthoDB" id="10250354at2759"/>
<dbReference type="InterPro" id="IPR018253">
    <property type="entry name" value="DnaJ_domain_CS"/>
</dbReference>
<dbReference type="InterPro" id="IPR036869">
    <property type="entry name" value="J_dom_sf"/>
</dbReference>
<dbReference type="CDD" id="cd12429">
    <property type="entry name" value="RRM_DNAJC17"/>
    <property type="match status" value="1"/>
</dbReference>
<reference evidence="3 4" key="1">
    <citation type="submission" date="2017-09" db="EMBL/GenBank/DDBJ databases">
        <title>WGS assembly of Aquilegia coerulea Goldsmith.</title>
        <authorList>
            <person name="Hodges S."/>
            <person name="Kramer E."/>
            <person name="Nordborg M."/>
            <person name="Tomkins J."/>
            <person name="Borevitz J."/>
            <person name="Derieg N."/>
            <person name="Yan J."/>
            <person name="Mihaltcheva S."/>
            <person name="Hayes R.D."/>
            <person name="Rokhsar D."/>
        </authorList>
    </citation>
    <scope>NUCLEOTIDE SEQUENCE [LARGE SCALE GENOMIC DNA]</scope>
    <source>
        <strain evidence="4">cv. Goldsmith</strain>
    </source>
</reference>
<sequence>MEIEINHYEVLGFKTTGVEEGLSKLSLDEITKAYRKKALLLHPDKRPNDKNAAVEFQQLKSSYEILKDEKARKLFDDLLRVKLEREQRQTQYDSKRRRMMFDLEERERASFSFSLMTPDLKVRREEERIAKLFMEEIERIRAKHREKSGGFGTPMTPLRSDLNGEDGNSEDLDSEKVLKVSWEGNQDDYSSEKLRNLFEEFGDVVDVVIRSTGSKRRRTKSALVVMENKDAAVSAMGSVCGDLSNPLLVLPLKKAAPTVSSSPFPPRYVEPEVPVASNLVGASYQAKEASILDKLRKRSKMGSINWMRVNRKFNLDKGEKRQQRNKNDPWKSLAKVG</sequence>
<dbReference type="InParanoid" id="A0A2G5DKL6"/>
<protein>
    <recommendedName>
        <fullName evidence="2">J domain-containing protein</fullName>
    </recommendedName>
</protein>
<dbReference type="CDD" id="cd06257">
    <property type="entry name" value="DnaJ"/>
    <property type="match status" value="1"/>
</dbReference>
<proteinExistence type="predicted"/>
<feature type="region of interest" description="Disordered" evidence="1">
    <location>
        <begin position="147"/>
        <end position="171"/>
    </location>
</feature>
<gene>
    <name evidence="3" type="ORF">AQUCO_01800237v1</name>
</gene>
<dbReference type="GO" id="GO:0003723">
    <property type="term" value="F:RNA binding"/>
    <property type="evidence" value="ECO:0007669"/>
    <property type="project" value="InterPro"/>
</dbReference>
<dbReference type="SMART" id="SM00271">
    <property type="entry name" value="DnaJ"/>
    <property type="match status" value="1"/>
</dbReference>
<dbReference type="Gene3D" id="3.30.70.330">
    <property type="match status" value="1"/>
</dbReference>
<evidence type="ECO:0000259" key="2">
    <source>
        <dbReference type="PROSITE" id="PS50076"/>
    </source>
</evidence>
<dbReference type="Pfam" id="PF00076">
    <property type="entry name" value="RRM_1"/>
    <property type="match status" value="1"/>
</dbReference>
<dbReference type="InterPro" id="IPR001623">
    <property type="entry name" value="DnaJ_domain"/>
</dbReference>
<feature type="region of interest" description="Disordered" evidence="1">
    <location>
        <begin position="314"/>
        <end position="337"/>
    </location>
</feature>
<dbReference type="Gene3D" id="1.10.287.110">
    <property type="entry name" value="DnaJ domain"/>
    <property type="match status" value="1"/>
</dbReference>
<dbReference type="InterPro" id="IPR034254">
    <property type="entry name" value="DNAJC17_RRM"/>
</dbReference>
<dbReference type="InterPro" id="IPR000504">
    <property type="entry name" value="RRM_dom"/>
</dbReference>
<feature type="compositionally biased region" description="Basic and acidic residues" evidence="1">
    <location>
        <begin position="314"/>
        <end position="329"/>
    </location>
</feature>
<dbReference type="InterPro" id="IPR012677">
    <property type="entry name" value="Nucleotide-bd_a/b_plait_sf"/>
</dbReference>
<evidence type="ECO:0000256" key="1">
    <source>
        <dbReference type="SAM" id="MobiDB-lite"/>
    </source>
</evidence>
<dbReference type="InterPro" id="IPR035979">
    <property type="entry name" value="RBD_domain_sf"/>
</dbReference>